<dbReference type="SUPFAM" id="SSF51445">
    <property type="entry name" value="(Trans)glycosidases"/>
    <property type="match status" value="1"/>
</dbReference>
<dbReference type="InterPro" id="IPR045857">
    <property type="entry name" value="O16G_dom_2"/>
</dbReference>
<keyword evidence="2" id="KW-0808">Transferase</keyword>
<dbReference type="GO" id="GO:0005975">
    <property type="term" value="P:carbohydrate metabolic process"/>
    <property type="evidence" value="ECO:0007669"/>
    <property type="project" value="InterPro"/>
</dbReference>
<dbReference type="AlphaFoldDB" id="A0A8J6N6U0"/>
<protein>
    <submittedName>
        <fullName evidence="5">Sugar phosphorylase</fullName>
    </submittedName>
</protein>
<comment type="caution">
    <text evidence="5">The sequence shown here is derived from an EMBL/GenBank/DDBJ whole genome shotgun (WGS) entry which is preliminary data.</text>
</comment>
<dbReference type="Gene3D" id="3.90.400.10">
    <property type="entry name" value="Oligo-1,6-glucosidase, Domain 2"/>
    <property type="match status" value="1"/>
</dbReference>
<evidence type="ECO:0000256" key="1">
    <source>
        <dbReference type="ARBA" id="ARBA00022676"/>
    </source>
</evidence>
<dbReference type="CDD" id="cd11356">
    <property type="entry name" value="AmyAc_Sucrose_phosphorylase-like_1"/>
    <property type="match status" value="1"/>
</dbReference>
<feature type="binding site" evidence="3">
    <location>
        <begin position="342"/>
        <end position="343"/>
    </location>
    <ligand>
        <name>substrate</name>
    </ligand>
</feature>
<name>A0A8J6N6U0_9BACT</name>
<organism evidence="5 6">
    <name type="scientific">Candidatus Desulfaltia bathyphila</name>
    <dbReference type="NCBI Taxonomy" id="2841697"/>
    <lineage>
        <taxon>Bacteria</taxon>
        <taxon>Pseudomonadati</taxon>
        <taxon>Thermodesulfobacteriota</taxon>
        <taxon>Desulfobacteria</taxon>
        <taxon>Desulfobacterales</taxon>
        <taxon>Desulfobacterales incertae sedis</taxon>
        <taxon>Candidatus Desulfaltia</taxon>
    </lineage>
</organism>
<dbReference type="InterPro" id="IPR017853">
    <property type="entry name" value="GH"/>
</dbReference>
<dbReference type="PANTHER" id="PTHR38784:SF1">
    <property type="entry name" value="SUCROSE PHOSPHORYLASE"/>
    <property type="match status" value="1"/>
</dbReference>
<dbReference type="InterPro" id="IPR006047">
    <property type="entry name" value="GH13_cat_dom"/>
</dbReference>
<dbReference type="Pfam" id="PF00128">
    <property type="entry name" value="Alpha-amylase"/>
    <property type="match status" value="1"/>
</dbReference>
<dbReference type="InterPro" id="IPR033746">
    <property type="entry name" value="GGa_phosphorylase"/>
</dbReference>
<reference evidence="5 6" key="1">
    <citation type="submission" date="2020-08" db="EMBL/GenBank/DDBJ databases">
        <title>Bridging the membrane lipid divide: bacteria of the FCB group superphylum have the potential to synthesize archaeal ether lipids.</title>
        <authorList>
            <person name="Villanueva L."/>
            <person name="Von Meijenfeldt F.A.B."/>
            <person name="Westbye A.B."/>
            <person name="Yadav S."/>
            <person name="Hopmans E.C."/>
            <person name="Dutilh B.E."/>
            <person name="Sinninghe Damste J.S."/>
        </authorList>
    </citation>
    <scope>NUCLEOTIDE SEQUENCE [LARGE SCALE GENOMIC DNA]</scope>
    <source>
        <strain evidence="5">NIOZ-UU82</strain>
    </source>
</reference>
<dbReference type="EMBL" id="JACNLL010000043">
    <property type="protein sequence ID" value="MBC8199256.1"/>
    <property type="molecule type" value="Genomic_DNA"/>
</dbReference>
<feature type="binding site" evidence="3">
    <location>
        <begin position="232"/>
        <end position="234"/>
    </location>
    <ligand>
        <name>substrate</name>
    </ligand>
</feature>
<dbReference type="Gene3D" id="2.60.40.1180">
    <property type="entry name" value="Golgi alpha-mannosidase II"/>
    <property type="match status" value="1"/>
</dbReference>
<proteinExistence type="predicted"/>
<evidence type="ECO:0000256" key="2">
    <source>
        <dbReference type="ARBA" id="ARBA00022679"/>
    </source>
</evidence>
<evidence type="ECO:0000313" key="6">
    <source>
        <dbReference type="Proteomes" id="UP000603545"/>
    </source>
</evidence>
<dbReference type="PANTHER" id="PTHR38784">
    <property type="entry name" value="SUCROSE PHOSPHORYLASE"/>
    <property type="match status" value="1"/>
</dbReference>
<feature type="binding site" evidence="3">
    <location>
        <position position="96"/>
    </location>
    <ligand>
        <name>substrate</name>
    </ligand>
</feature>
<evidence type="ECO:0000313" key="5">
    <source>
        <dbReference type="EMBL" id="MBC8199256.1"/>
    </source>
</evidence>
<feature type="domain" description="Glycosyl hydrolase family 13 catalytic" evidence="4">
    <location>
        <begin position="67"/>
        <end position="457"/>
    </location>
</feature>
<dbReference type="Proteomes" id="UP000603545">
    <property type="component" value="Unassembled WGS sequence"/>
</dbReference>
<dbReference type="PIRSF" id="PIRSF003059">
    <property type="entry name" value="Sucrose_phosphorylase"/>
    <property type="match status" value="1"/>
</dbReference>
<dbReference type="InterPro" id="IPR013780">
    <property type="entry name" value="Glyco_hydro_b"/>
</dbReference>
<dbReference type="SMART" id="SM00642">
    <property type="entry name" value="Aamy"/>
    <property type="match status" value="1"/>
</dbReference>
<accession>A0A8J6N6U0</accession>
<feature type="binding site" evidence="3">
    <location>
        <position position="449"/>
    </location>
    <ligand>
        <name>substrate</name>
    </ligand>
</feature>
<dbReference type="Gene3D" id="3.20.20.80">
    <property type="entry name" value="Glycosidases"/>
    <property type="match status" value="1"/>
</dbReference>
<keyword evidence="1" id="KW-0328">Glycosyltransferase</keyword>
<sequence>MEGVDTVKGILNKIYGTKKGSLAFNKILPLIEKFPAGKREVQDYFSQEDVVLITYGDSLYSGKEAPLKTFHRFAAKHFKEVFSTIHILPFFPYSSDYGFSVIDFYCVDPKLGGWEDIKSLGTDFQLMFDLVLNHVSSKSKWFEKYLNEEQGFEDLAIEVDPLIDLTSDLSGVTRPRSLPLLTEFTKSSGRAVNVWTTFSADQIDLNFKSIDVLEKMVEILLFYVKQGATILRLDAIAYLWKEIGTNCIHLSRTHDVVKLFRSILDCVAPDVMIITETNVPHVENISYFGDGRNEAQMVYNFTLPPLLFYSFAIEDSTALSSWAKGLYLKSEANTFFNFTASHDGIGVRPLEGILPEEEIERLIKIVKENGGRVSYKRNSDGSESPYELNITYVDALLSKKSGVDKYHSDRFLASQAIQFVLPGVPATYIHSILGSHNWEEGVRQTQMVRTINREKLRLDDVVKQLEDPDDFRSRIFFPYIDLIKIRKKQPAFHPNTFFEILELDPKVFAISRHCKEQIIYALTNISSTHVSVSLPKDRGDFDMKDLLSGKIFKADSIGLNPYQFVWLVTQK</sequence>
<dbReference type="InterPro" id="IPR016377">
    <property type="entry name" value="Sucrose_GGa_phosphorylase-rel"/>
</dbReference>
<dbReference type="GO" id="GO:0016757">
    <property type="term" value="F:glycosyltransferase activity"/>
    <property type="evidence" value="ECO:0007669"/>
    <property type="project" value="UniProtKB-KW"/>
</dbReference>
<gene>
    <name evidence="5" type="ORF">H8E80_04320</name>
</gene>
<evidence type="ECO:0000256" key="3">
    <source>
        <dbReference type="PIRSR" id="PIRSR003059-2"/>
    </source>
</evidence>
<evidence type="ECO:0000259" key="4">
    <source>
        <dbReference type="SMART" id="SM00642"/>
    </source>
</evidence>
<feature type="binding site" evidence="3">
    <location>
        <position position="134"/>
    </location>
    <ligand>
        <name>substrate</name>
    </ligand>
</feature>